<evidence type="ECO:0000313" key="2">
    <source>
        <dbReference type="EMBL" id="KAA6363038.1"/>
    </source>
</evidence>
<dbReference type="PANTHER" id="PTHR42685">
    <property type="entry name" value="GERANYLGERANYL DIPHOSPHATE REDUCTASE"/>
    <property type="match status" value="1"/>
</dbReference>
<dbReference type="AlphaFoldDB" id="A0A5J4TY47"/>
<organism evidence="2 3">
    <name type="scientific">Streblomastix strix</name>
    <dbReference type="NCBI Taxonomy" id="222440"/>
    <lineage>
        <taxon>Eukaryota</taxon>
        <taxon>Metamonada</taxon>
        <taxon>Preaxostyla</taxon>
        <taxon>Oxymonadida</taxon>
        <taxon>Streblomastigidae</taxon>
        <taxon>Streblomastix</taxon>
    </lineage>
</organism>
<dbReference type="Pfam" id="PF01494">
    <property type="entry name" value="FAD_binding_3"/>
    <property type="match status" value="1"/>
</dbReference>
<protein>
    <recommendedName>
        <fullName evidence="1">FAD-binding domain-containing protein</fullName>
    </recommendedName>
</protein>
<dbReference type="Gene3D" id="3.50.50.60">
    <property type="entry name" value="FAD/NAD(P)-binding domain"/>
    <property type="match status" value="1"/>
</dbReference>
<dbReference type="InterPro" id="IPR036188">
    <property type="entry name" value="FAD/NAD-bd_sf"/>
</dbReference>
<evidence type="ECO:0000313" key="3">
    <source>
        <dbReference type="Proteomes" id="UP000324800"/>
    </source>
</evidence>
<dbReference type="InterPro" id="IPR050407">
    <property type="entry name" value="Geranylgeranyl_reductase"/>
</dbReference>
<comment type="caution">
    <text evidence="2">The sequence shown here is derived from an EMBL/GenBank/DDBJ whole genome shotgun (WGS) entry which is preliminary data.</text>
</comment>
<sequence>MIQTDLNVDVLVIGGCTAGSYFAGQMAKQGYKVLVVDKSSEPELGQRYTVIHCGKEHFEHFGIPEPKEGDPDYIEQFDLSIIRSALNNFPKNTRSTILVLRRVLLMKRLADYARNSGAEIRYSTSFTSHIYNEAGQLAGAVLTGPDGEYHVNARLTVDASGIPAVVRTGLPDSYGVETFTTGPRDQFYVVLHYAKLKHPEKDKIEVVTTWPYYKIWLAPQHTADGCLVGVGANLSTEYAERVLKRFEALGYLPEHELEHI</sequence>
<name>A0A5J4TY47_9EUKA</name>
<dbReference type="Proteomes" id="UP000324800">
    <property type="component" value="Unassembled WGS sequence"/>
</dbReference>
<gene>
    <name evidence="2" type="ORF">EZS28_041436</name>
</gene>
<dbReference type="SUPFAM" id="SSF51905">
    <property type="entry name" value="FAD/NAD(P)-binding domain"/>
    <property type="match status" value="1"/>
</dbReference>
<dbReference type="PANTHER" id="PTHR42685:SF18">
    <property type="entry name" value="DIGERANYLGERANYLGLYCEROPHOSPHOLIPID REDUCTASE"/>
    <property type="match status" value="1"/>
</dbReference>
<reference evidence="2 3" key="1">
    <citation type="submission" date="2019-03" db="EMBL/GenBank/DDBJ databases">
        <title>Single cell metagenomics reveals metabolic interactions within the superorganism composed of flagellate Streblomastix strix and complex community of Bacteroidetes bacteria on its surface.</title>
        <authorList>
            <person name="Treitli S.C."/>
            <person name="Kolisko M."/>
            <person name="Husnik F."/>
            <person name="Keeling P."/>
            <person name="Hampl V."/>
        </authorList>
    </citation>
    <scope>NUCLEOTIDE SEQUENCE [LARGE SCALE GENOMIC DNA]</scope>
    <source>
        <strain evidence="2">ST1C</strain>
    </source>
</reference>
<dbReference type="InterPro" id="IPR002938">
    <property type="entry name" value="FAD-bd"/>
</dbReference>
<evidence type="ECO:0000259" key="1">
    <source>
        <dbReference type="Pfam" id="PF01494"/>
    </source>
</evidence>
<dbReference type="GO" id="GO:0071949">
    <property type="term" value="F:FAD binding"/>
    <property type="evidence" value="ECO:0007669"/>
    <property type="project" value="InterPro"/>
</dbReference>
<feature type="domain" description="FAD-binding" evidence="1">
    <location>
        <begin position="8"/>
        <end position="202"/>
    </location>
</feature>
<feature type="non-terminal residue" evidence="2">
    <location>
        <position position="260"/>
    </location>
</feature>
<proteinExistence type="predicted"/>
<accession>A0A5J4TY47</accession>
<dbReference type="EMBL" id="SNRW01023397">
    <property type="protein sequence ID" value="KAA6363038.1"/>
    <property type="molecule type" value="Genomic_DNA"/>
</dbReference>